<dbReference type="KEGG" id="vra:111240997"/>
<evidence type="ECO:0000313" key="2">
    <source>
        <dbReference type="RefSeq" id="XP_022632966.1"/>
    </source>
</evidence>
<evidence type="ECO:0000313" key="1">
    <source>
        <dbReference type="Proteomes" id="UP000087766"/>
    </source>
</evidence>
<protein>
    <submittedName>
        <fullName evidence="2">Uncharacterized protein LOC111240997</fullName>
    </submittedName>
</protein>
<name>A0A3Q0EPE8_VIGRR</name>
<keyword evidence="1" id="KW-1185">Reference proteome</keyword>
<dbReference type="RefSeq" id="XP_022632966.1">
    <property type="nucleotide sequence ID" value="XM_022777245.1"/>
</dbReference>
<reference evidence="2" key="1">
    <citation type="submission" date="2025-08" db="UniProtKB">
        <authorList>
            <consortium name="RefSeq"/>
        </authorList>
    </citation>
    <scope>IDENTIFICATION</scope>
    <source>
        <tissue evidence="2">Leaf</tissue>
    </source>
</reference>
<proteinExistence type="predicted"/>
<gene>
    <name evidence="2" type="primary">LOC111240997</name>
</gene>
<dbReference type="GeneID" id="111240997"/>
<accession>A0A3Q0EPE8</accession>
<sequence length="170" mass="19384">MDATESQTDLQNRPGIFIIGSSNVGKRTIISPFHYYGSQHAMKRRLKHQMAVYLLKLERMVLLRPLFHQPDPGKAYRSEVNDELGGELPVRGVFREKWVHIFCLRARDLVLEFWANSGCVSVSSRNSLLFEWVCECCWDLLHVRLKKVEARGVGPYVVGSTTLKHVLSGG</sequence>
<dbReference type="Proteomes" id="UP000087766">
    <property type="component" value="Unplaced"/>
</dbReference>
<dbReference type="OrthoDB" id="10261384at2759"/>
<dbReference type="AlphaFoldDB" id="A0A3Q0EPE8"/>
<organism evidence="1 2">
    <name type="scientific">Vigna radiata var. radiata</name>
    <name type="common">Mung bean</name>
    <name type="synonym">Phaseolus aureus</name>
    <dbReference type="NCBI Taxonomy" id="3916"/>
    <lineage>
        <taxon>Eukaryota</taxon>
        <taxon>Viridiplantae</taxon>
        <taxon>Streptophyta</taxon>
        <taxon>Embryophyta</taxon>
        <taxon>Tracheophyta</taxon>
        <taxon>Spermatophyta</taxon>
        <taxon>Magnoliopsida</taxon>
        <taxon>eudicotyledons</taxon>
        <taxon>Gunneridae</taxon>
        <taxon>Pentapetalae</taxon>
        <taxon>rosids</taxon>
        <taxon>fabids</taxon>
        <taxon>Fabales</taxon>
        <taxon>Fabaceae</taxon>
        <taxon>Papilionoideae</taxon>
        <taxon>50 kb inversion clade</taxon>
        <taxon>NPAAA clade</taxon>
        <taxon>indigoferoid/millettioid clade</taxon>
        <taxon>Phaseoleae</taxon>
        <taxon>Vigna</taxon>
    </lineage>
</organism>